<dbReference type="NCBIfam" id="NF037970">
    <property type="entry name" value="vanZ_1"/>
    <property type="match status" value="1"/>
</dbReference>
<organism evidence="3 4">
    <name type="scientific">Desulfobaculum xiamenense</name>
    <dbReference type="NCBI Taxonomy" id="995050"/>
    <lineage>
        <taxon>Bacteria</taxon>
        <taxon>Pseudomonadati</taxon>
        <taxon>Thermodesulfobacteriota</taxon>
        <taxon>Desulfovibrionia</taxon>
        <taxon>Desulfovibrionales</taxon>
        <taxon>Desulfovibrionaceae</taxon>
        <taxon>Desulfobaculum</taxon>
    </lineage>
</organism>
<protein>
    <submittedName>
        <fullName evidence="3">VanZ family protein</fullName>
    </submittedName>
</protein>
<dbReference type="Pfam" id="PF04892">
    <property type="entry name" value="VanZ"/>
    <property type="match status" value="1"/>
</dbReference>
<reference evidence="3 4" key="1">
    <citation type="submission" date="2020-03" db="EMBL/GenBank/DDBJ databases">
        <title>Genomic Encyclopedia of Type Strains, Phase IV (KMG-IV): sequencing the most valuable type-strain genomes for metagenomic binning, comparative biology and taxonomic classification.</title>
        <authorList>
            <person name="Goeker M."/>
        </authorList>
    </citation>
    <scope>NUCLEOTIDE SEQUENCE [LARGE SCALE GENOMIC DNA]</scope>
    <source>
        <strain evidence="3 4">DSM 24233</strain>
    </source>
</reference>
<evidence type="ECO:0000313" key="4">
    <source>
        <dbReference type="Proteomes" id="UP000580856"/>
    </source>
</evidence>
<keyword evidence="1" id="KW-0812">Transmembrane</keyword>
<gene>
    <name evidence="3" type="ORF">GGQ74_002728</name>
</gene>
<feature type="transmembrane region" description="Helical" evidence="1">
    <location>
        <begin position="106"/>
        <end position="125"/>
    </location>
</feature>
<dbReference type="InterPro" id="IPR006976">
    <property type="entry name" value="VanZ-like"/>
</dbReference>
<proteinExistence type="predicted"/>
<dbReference type="PANTHER" id="PTHR28008:SF1">
    <property type="entry name" value="DOMAIN PROTEIN, PUTATIVE (AFU_ORTHOLOGUE AFUA_3G10980)-RELATED"/>
    <property type="match status" value="1"/>
</dbReference>
<accession>A0A846QV93</accession>
<evidence type="ECO:0000259" key="2">
    <source>
        <dbReference type="Pfam" id="PF04892"/>
    </source>
</evidence>
<feature type="transmembrane region" description="Helical" evidence="1">
    <location>
        <begin position="14"/>
        <end position="35"/>
    </location>
</feature>
<name>A0A846QV93_9BACT</name>
<evidence type="ECO:0000256" key="1">
    <source>
        <dbReference type="SAM" id="Phobius"/>
    </source>
</evidence>
<dbReference type="Proteomes" id="UP000580856">
    <property type="component" value="Unassembled WGS sequence"/>
</dbReference>
<dbReference type="PANTHER" id="PTHR28008">
    <property type="entry name" value="DOMAIN PROTEIN, PUTATIVE (AFU_ORTHOLOGUE AFUA_3G10980)-RELATED"/>
    <property type="match status" value="1"/>
</dbReference>
<dbReference type="RefSeq" id="WP_167942123.1">
    <property type="nucleotide sequence ID" value="NZ_JAATJA010000003.1"/>
</dbReference>
<feature type="domain" description="VanZ-like" evidence="2">
    <location>
        <begin position="43"/>
        <end position="120"/>
    </location>
</feature>
<keyword evidence="1" id="KW-0472">Membrane</keyword>
<evidence type="ECO:0000313" key="3">
    <source>
        <dbReference type="EMBL" id="NJB69034.1"/>
    </source>
</evidence>
<comment type="caution">
    <text evidence="3">The sequence shown here is derived from an EMBL/GenBank/DDBJ whole genome shotgun (WGS) entry which is preliminary data.</text>
</comment>
<dbReference type="AlphaFoldDB" id="A0A846QV93"/>
<keyword evidence="1" id="KW-1133">Transmembrane helix</keyword>
<sequence length="136" mass="15077">MEDRSDADAVRRTFLLLLAIGLVTLVCVSLFSGFMPPYRRLFMRVSLDNALHFLAFAMLATVTPPAFRTRAVAVGALFALLLMGFSLEFWQTFIPNRRCSLADASANMLGLTLGGLLGFVLRLRLLEPLMNDAHRA</sequence>
<keyword evidence="4" id="KW-1185">Reference proteome</keyword>
<dbReference type="EMBL" id="JAATJA010000003">
    <property type="protein sequence ID" value="NJB69034.1"/>
    <property type="molecule type" value="Genomic_DNA"/>
</dbReference>
<feature type="transmembrane region" description="Helical" evidence="1">
    <location>
        <begin position="72"/>
        <end position="94"/>
    </location>
</feature>